<dbReference type="InterPro" id="IPR051335">
    <property type="entry name" value="Alanyl-tRNA_Editing_Enzymes"/>
</dbReference>
<dbReference type="Pfam" id="PF07973">
    <property type="entry name" value="tRNA_SAD"/>
    <property type="match status" value="1"/>
</dbReference>
<dbReference type="EMBL" id="AP024329">
    <property type="protein sequence ID" value="BCQ33594.1"/>
    <property type="molecule type" value="Genomic_DNA"/>
</dbReference>
<organism evidence="5 6">
    <name type="scientific">Erwinia rhapontici</name>
    <name type="common">Pectobacterium rhapontici</name>
    <dbReference type="NCBI Taxonomy" id="55212"/>
    <lineage>
        <taxon>Bacteria</taxon>
        <taxon>Pseudomonadati</taxon>
        <taxon>Pseudomonadota</taxon>
        <taxon>Gammaproteobacteria</taxon>
        <taxon>Enterobacterales</taxon>
        <taxon>Erwiniaceae</taxon>
        <taxon>Erwinia</taxon>
    </lineage>
</organism>
<sequence>MTHRAYYHNDSLEMTSEVISCQPDDNGQYRVILSSTLFHPQGGGQPSDQGTLGGMEVVKASQEEGQVIHLLATSVPLGPVAIKVDGQVRVHHTRMHSAGHLIGVVGEQFGWYATKGDHRPGAGRIVFAPGEQPVKAVDVAELERLTQALVAADLPRVLSEQEGMRKVTWGALPAYACGGTHVLSTAQVGLVRITSAKEKKGQLSVQYELD</sequence>
<dbReference type="Gene3D" id="2.40.30.130">
    <property type="match status" value="1"/>
</dbReference>
<accession>A0ABN6DFV1</accession>
<evidence type="ECO:0000256" key="3">
    <source>
        <dbReference type="ARBA" id="ARBA00022833"/>
    </source>
</evidence>
<dbReference type="InterPro" id="IPR018163">
    <property type="entry name" value="Thr/Ala-tRNA-synth_IIc_edit"/>
</dbReference>
<dbReference type="RefSeq" id="WP_212813787.1">
    <property type="nucleotide sequence ID" value="NZ_AP024329.1"/>
</dbReference>
<reference evidence="5 6" key="1">
    <citation type="submission" date="2021-01" db="EMBL/GenBank/DDBJ databases">
        <title>Complete genome sequence of Erwinia rhapontici MAFF 311153.</title>
        <authorList>
            <person name="Morohoshi T."/>
            <person name="Someya N."/>
        </authorList>
    </citation>
    <scope>NUCLEOTIDE SEQUENCE [LARGE SCALE GENOMIC DNA]</scope>
    <source>
        <strain evidence="5 6">MAFF 311153</strain>
    </source>
</reference>
<dbReference type="Proteomes" id="UP000677515">
    <property type="component" value="Chromosome"/>
</dbReference>
<name>A0ABN6DFV1_ERWRD</name>
<proteinExistence type="predicted"/>
<evidence type="ECO:0000313" key="6">
    <source>
        <dbReference type="Proteomes" id="UP000677515"/>
    </source>
</evidence>
<evidence type="ECO:0000313" key="5">
    <source>
        <dbReference type="EMBL" id="BCQ33594.1"/>
    </source>
</evidence>
<keyword evidence="2" id="KW-0479">Metal-binding</keyword>
<dbReference type="Gene3D" id="3.30.980.10">
    <property type="entry name" value="Threonyl-trna Synthetase, Chain A, domain 2"/>
    <property type="match status" value="2"/>
</dbReference>
<dbReference type="PANTHER" id="PTHR43462:SF2">
    <property type="entry name" value="THREONYL AND ALANYL TRNA SYNTHETASE SECOND ADDITIONAL DOMAIN-CONTAINING PROTEIN"/>
    <property type="match status" value="1"/>
</dbReference>
<keyword evidence="3" id="KW-0862">Zinc</keyword>
<evidence type="ECO:0000259" key="4">
    <source>
        <dbReference type="Pfam" id="PF07973"/>
    </source>
</evidence>
<dbReference type="PANTHER" id="PTHR43462">
    <property type="entry name" value="ALANYL-TRNA EDITING PROTEIN"/>
    <property type="match status" value="1"/>
</dbReference>
<protein>
    <recommendedName>
        <fullName evidence="4">Threonyl/alanyl tRNA synthetase SAD domain-containing protein</fullName>
    </recommendedName>
</protein>
<gene>
    <name evidence="5" type="ORF">ERHA53_09370</name>
</gene>
<evidence type="ECO:0000256" key="1">
    <source>
        <dbReference type="ARBA" id="ARBA00001947"/>
    </source>
</evidence>
<dbReference type="InterPro" id="IPR012947">
    <property type="entry name" value="tRNA_SAD"/>
</dbReference>
<dbReference type="SUPFAM" id="SSF50447">
    <property type="entry name" value="Translation proteins"/>
    <property type="match status" value="1"/>
</dbReference>
<dbReference type="SUPFAM" id="SSF55186">
    <property type="entry name" value="ThrRS/AlaRS common domain"/>
    <property type="match status" value="1"/>
</dbReference>
<evidence type="ECO:0000256" key="2">
    <source>
        <dbReference type="ARBA" id="ARBA00022723"/>
    </source>
</evidence>
<feature type="domain" description="Threonyl/alanyl tRNA synthetase SAD" evidence="4">
    <location>
        <begin position="173"/>
        <end position="203"/>
    </location>
</feature>
<comment type="cofactor">
    <cofactor evidence="1">
        <name>Zn(2+)</name>
        <dbReference type="ChEBI" id="CHEBI:29105"/>
    </cofactor>
</comment>
<dbReference type="InterPro" id="IPR009000">
    <property type="entry name" value="Transl_B-barrel_sf"/>
</dbReference>
<keyword evidence="6" id="KW-1185">Reference proteome</keyword>